<dbReference type="OrthoDB" id="726883at2"/>
<dbReference type="SUPFAM" id="SSF55347">
    <property type="entry name" value="Glyceraldehyde-3-phosphate dehydrogenase-like, C-terminal domain"/>
    <property type="match status" value="1"/>
</dbReference>
<evidence type="ECO:0000313" key="3">
    <source>
        <dbReference type="EMBL" id="QCW99487.1"/>
    </source>
</evidence>
<dbReference type="RefSeq" id="WP_138851840.1">
    <property type="nucleotide sequence ID" value="NZ_CP040710.1"/>
</dbReference>
<accession>A0A5B7SR85</accession>
<dbReference type="Gene3D" id="3.40.50.720">
    <property type="entry name" value="NAD(P)-binding Rossmann-like Domain"/>
    <property type="match status" value="1"/>
</dbReference>
<sequence length="449" mass="50315">MSTNRRNFIKKTAIGAVGVTLGSTSVNAMSAKSYSKIIGANDRLNVALQGLGRRYGGYIPAIADKSNNIELLYLCDVMKSQREKAANALASKIDNKPKLENDLRNILNDKEVDAVFMATPDHWHAPGACMAMQAGKHVYLEKPCSHNPEEGELLVAYQKKYDKVVQMGNQQRSSLQSQEIINDIHNGIIGDVYNAIAFYTNKRGRVPNQVEANPPEGLDWELFQGPAPRRAYTDNTWDYNWHWYGWDYGTAEMGNNATHELDIARWALNVEYPEHVEVKSGKFQHKDDGWEMYDTMEATFRFAGNRTIQWDGRSRNGFDKYGKGRGTLVYGSKGATMIDRDGYRLYGLNGELIKENVLPGIEDGNALGGGGQLSAAHTVNFFDAIRGKAALTSPIDQGVTSQLLTHYANIASRIDNSFEVDEKTGRIFNREAMKLWSRSYEPGWEIKHV</sequence>
<dbReference type="GO" id="GO:0000166">
    <property type="term" value="F:nucleotide binding"/>
    <property type="evidence" value="ECO:0007669"/>
    <property type="project" value="InterPro"/>
</dbReference>
<dbReference type="InterPro" id="IPR055170">
    <property type="entry name" value="GFO_IDH_MocA-like_dom"/>
</dbReference>
<dbReference type="AlphaFoldDB" id="A0A5B7SR85"/>
<protein>
    <submittedName>
        <fullName evidence="3">Twin-arginine translocation signal domain-containing protein</fullName>
    </submittedName>
</protein>
<gene>
    <name evidence="3" type="ORF">FGM00_04940</name>
</gene>
<dbReference type="SUPFAM" id="SSF51735">
    <property type="entry name" value="NAD(P)-binding Rossmann-fold domains"/>
    <property type="match status" value="1"/>
</dbReference>
<evidence type="ECO:0000259" key="1">
    <source>
        <dbReference type="Pfam" id="PF01408"/>
    </source>
</evidence>
<reference evidence="3 4" key="1">
    <citation type="submission" date="2019-05" db="EMBL/GenBank/DDBJ databases">
        <title>Genome sequencing of F202Z8.</title>
        <authorList>
            <person name="Kwon Y.M."/>
        </authorList>
    </citation>
    <scope>NUCLEOTIDE SEQUENCE [LARGE SCALE GENOMIC DNA]</scope>
    <source>
        <strain evidence="3 4">F202Z8</strain>
    </source>
</reference>
<dbReference type="InterPro" id="IPR019546">
    <property type="entry name" value="TAT_signal_bac_arc"/>
</dbReference>
<organism evidence="3 4">
    <name type="scientific">Aggregatimonas sangjinii</name>
    <dbReference type="NCBI Taxonomy" id="2583587"/>
    <lineage>
        <taxon>Bacteria</taxon>
        <taxon>Pseudomonadati</taxon>
        <taxon>Bacteroidota</taxon>
        <taxon>Flavobacteriia</taxon>
        <taxon>Flavobacteriales</taxon>
        <taxon>Flavobacteriaceae</taxon>
        <taxon>Aggregatimonas</taxon>
    </lineage>
</organism>
<dbReference type="NCBIfam" id="TIGR01409">
    <property type="entry name" value="TAT_signal_seq"/>
    <property type="match status" value="1"/>
</dbReference>
<evidence type="ECO:0000259" key="2">
    <source>
        <dbReference type="Pfam" id="PF22725"/>
    </source>
</evidence>
<name>A0A5B7SR85_9FLAO</name>
<dbReference type="Gene3D" id="3.30.360.10">
    <property type="entry name" value="Dihydrodipicolinate Reductase, domain 2"/>
    <property type="match status" value="1"/>
</dbReference>
<dbReference type="Pfam" id="PF01408">
    <property type="entry name" value="GFO_IDH_MocA"/>
    <property type="match status" value="1"/>
</dbReference>
<dbReference type="PANTHER" id="PTHR43818">
    <property type="entry name" value="BCDNA.GH03377"/>
    <property type="match status" value="1"/>
</dbReference>
<dbReference type="InterPro" id="IPR036291">
    <property type="entry name" value="NAD(P)-bd_dom_sf"/>
</dbReference>
<dbReference type="InterPro" id="IPR000683">
    <property type="entry name" value="Gfo/Idh/MocA-like_OxRdtase_N"/>
</dbReference>
<dbReference type="InterPro" id="IPR006311">
    <property type="entry name" value="TAT_signal"/>
</dbReference>
<dbReference type="Pfam" id="PF22725">
    <property type="entry name" value="GFO_IDH_MocA_C3"/>
    <property type="match status" value="1"/>
</dbReference>
<dbReference type="KEGG" id="asag:FGM00_04940"/>
<proteinExistence type="predicted"/>
<dbReference type="PROSITE" id="PS51318">
    <property type="entry name" value="TAT"/>
    <property type="match status" value="1"/>
</dbReference>
<dbReference type="InterPro" id="IPR050463">
    <property type="entry name" value="Gfo/Idh/MocA_oxidrdct_glycsds"/>
</dbReference>
<evidence type="ECO:0000313" key="4">
    <source>
        <dbReference type="Proteomes" id="UP000310017"/>
    </source>
</evidence>
<keyword evidence="4" id="KW-1185">Reference proteome</keyword>
<dbReference type="Proteomes" id="UP000310017">
    <property type="component" value="Chromosome"/>
</dbReference>
<dbReference type="PANTHER" id="PTHR43818:SF5">
    <property type="entry name" value="OXIDOREDUCTASE FAMILY PROTEIN"/>
    <property type="match status" value="1"/>
</dbReference>
<feature type="domain" description="Gfo/Idh/MocA-like oxidoreductase N-terminal" evidence="1">
    <location>
        <begin position="44"/>
        <end position="168"/>
    </location>
</feature>
<dbReference type="EMBL" id="CP040710">
    <property type="protein sequence ID" value="QCW99487.1"/>
    <property type="molecule type" value="Genomic_DNA"/>
</dbReference>
<feature type="domain" description="GFO/IDH/MocA-like oxidoreductase" evidence="2">
    <location>
        <begin position="234"/>
        <end position="335"/>
    </location>
</feature>